<reference evidence="2 3" key="1">
    <citation type="submission" date="2016-10" db="EMBL/GenBank/DDBJ databases">
        <title>Silvanigrella aquatica sp. nov., isolated from a freshwater lake located in the Black Forest, Germany, description of Silvanigrellaceae fam. nov., Silvanigrellales ord. nov., reclassification of the order Bdellovibrionales in the class Oligoflexia, reclassification of the families Bacteriovoracaceae and Halobacteriovoraceae in the new order Bacteriovoracales ord. nov., and reclassification of the family Pseudobacteriovoracaceae in the order Oligoflexiales.</title>
        <authorList>
            <person name="Hahn M.W."/>
            <person name="Schmidt J."/>
            <person name="Koll U."/>
            <person name="Rohde M."/>
            <person name="Verbag S."/>
            <person name="Pitt A."/>
            <person name="Nakai R."/>
            <person name="Naganuma T."/>
            <person name="Lang E."/>
        </authorList>
    </citation>
    <scope>NUCLEOTIDE SEQUENCE [LARGE SCALE GENOMIC DNA]</scope>
    <source>
        <strain evidence="2 3">MWH-Nonnen-W8red</strain>
    </source>
</reference>
<dbReference type="STRING" id="1915309.AXG55_11080"/>
<sequence>MFLNVYMLAYLLKFTSTVFAQEDVINEQTYIPIFRSGHNLSILYSFEYSTWSLNQTSSASSQDTISPLVNSGINSLFLLRYAYHINIVSNFGFFVGTTAGFIIDMGNYGNLRQGYGFSFPTMLGGLSLNLGQNFRLLSGAEYGANWYPAMSITTDARVPNTIAPVPDMFAVFGGMDYFFQKDKAFSFQLGWRHQNITPLNNNASGTYLNTLKIYSDSYFAQLGLTLQIGDINQAITSVLPVQNY</sequence>
<gene>
    <name evidence="2" type="ORF">AXG55_11080</name>
</gene>
<evidence type="ECO:0008006" key="4">
    <source>
        <dbReference type="Google" id="ProtNLM"/>
    </source>
</evidence>
<dbReference type="Proteomes" id="UP000184731">
    <property type="component" value="Chromosome"/>
</dbReference>
<name>A0A1L4D2J2_9BACT</name>
<evidence type="ECO:0000313" key="3">
    <source>
        <dbReference type="Proteomes" id="UP000184731"/>
    </source>
</evidence>
<evidence type="ECO:0000313" key="2">
    <source>
        <dbReference type="EMBL" id="APJ04420.1"/>
    </source>
</evidence>
<accession>A0A1L4D2J2</accession>
<dbReference type="KEGG" id="saqi:AXG55_11080"/>
<evidence type="ECO:0000256" key="1">
    <source>
        <dbReference type="SAM" id="SignalP"/>
    </source>
</evidence>
<dbReference type="AlphaFoldDB" id="A0A1L4D2J2"/>
<proteinExistence type="predicted"/>
<protein>
    <recommendedName>
        <fullName evidence="4">Outer membrane protein beta-barrel domain-containing protein</fullName>
    </recommendedName>
</protein>
<keyword evidence="3" id="KW-1185">Reference proteome</keyword>
<feature type="chain" id="PRO_5012340362" description="Outer membrane protein beta-barrel domain-containing protein" evidence="1">
    <location>
        <begin position="21"/>
        <end position="244"/>
    </location>
</feature>
<dbReference type="EMBL" id="CP017834">
    <property type="protein sequence ID" value="APJ04420.1"/>
    <property type="molecule type" value="Genomic_DNA"/>
</dbReference>
<organism evidence="2 3">
    <name type="scientific">Silvanigrella aquatica</name>
    <dbReference type="NCBI Taxonomy" id="1915309"/>
    <lineage>
        <taxon>Bacteria</taxon>
        <taxon>Pseudomonadati</taxon>
        <taxon>Bdellovibrionota</taxon>
        <taxon>Oligoflexia</taxon>
        <taxon>Silvanigrellales</taxon>
        <taxon>Silvanigrellaceae</taxon>
        <taxon>Silvanigrella</taxon>
    </lineage>
</organism>
<keyword evidence="1" id="KW-0732">Signal</keyword>
<feature type="signal peptide" evidence="1">
    <location>
        <begin position="1"/>
        <end position="20"/>
    </location>
</feature>